<comment type="caution">
    <text evidence="2">The sequence shown here is derived from an EMBL/GenBank/DDBJ whole genome shotgun (WGS) entry which is preliminary data.</text>
</comment>
<keyword evidence="3" id="KW-1185">Reference proteome</keyword>
<proteinExistence type="predicted"/>
<evidence type="ECO:0000259" key="1">
    <source>
        <dbReference type="Pfam" id="PF17754"/>
    </source>
</evidence>
<dbReference type="Pfam" id="PF17754">
    <property type="entry name" value="TetR_C_14"/>
    <property type="match status" value="1"/>
</dbReference>
<sequence length="199" mass="21585">MVVGMTQPGLRERKKAATRAALSRAAWTMLLADGLESVTPESVSAAADMAPRTFRYHFRNREEAILDELAQQHLALADRIRERPPAEPIWDSLLAVLPPEVVRICGDRAVFATLLRVIGDDPAMLAQNLTVLEHSRISLARVIAERAGGQHPGTYPNLLAGVAVTAISTAVTHWALDTTGTDLAAVLHDCLQKIREGLS</sequence>
<reference evidence="2 3" key="1">
    <citation type="submission" date="2021-01" db="EMBL/GenBank/DDBJ databases">
        <title>Whole genome shotgun sequence of Actinoplanes couchii NBRC 106145.</title>
        <authorList>
            <person name="Komaki H."/>
            <person name="Tamura T."/>
        </authorList>
    </citation>
    <scope>NUCLEOTIDE SEQUENCE [LARGE SCALE GENOMIC DNA]</scope>
    <source>
        <strain evidence="2 3">NBRC 106145</strain>
    </source>
</reference>
<dbReference type="Gene3D" id="1.10.357.10">
    <property type="entry name" value="Tetracycline Repressor, domain 2"/>
    <property type="match status" value="1"/>
</dbReference>
<dbReference type="EMBL" id="BOMG01000105">
    <property type="protein sequence ID" value="GID60229.1"/>
    <property type="molecule type" value="Genomic_DNA"/>
</dbReference>
<evidence type="ECO:0000313" key="2">
    <source>
        <dbReference type="EMBL" id="GID60229.1"/>
    </source>
</evidence>
<dbReference type="Gene3D" id="1.10.10.60">
    <property type="entry name" value="Homeodomain-like"/>
    <property type="match status" value="1"/>
</dbReference>
<dbReference type="InterPro" id="IPR009057">
    <property type="entry name" value="Homeodomain-like_sf"/>
</dbReference>
<dbReference type="InterPro" id="IPR041347">
    <property type="entry name" value="MftR_C"/>
</dbReference>
<evidence type="ECO:0000313" key="3">
    <source>
        <dbReference type="Proteomes" id="UP000612282"/>
    </source>
</evidence>
<feature type="domain" description="MftR C-terminal" evidence="1">
    <location>
        <begin position="116"/>
        <end position="198"/>
    </location>
</feature>
<organism evidence="2 3">
    <name type="scientific">Actinoplanes couchii</name>
    <dbReference type="NCBI Taxonomy" id="403638"/>
    <lineage>
        <taxon>Bacteria</taxon>
        <taxon>Bacillati</taxon>
        <taxon>Actinomycetota</taxon>
        <taxon>Actinomycetes</taxon>
        <taxon>Micromonosporales</taxon>
        <taxon>Micromonosporaceae</taxon>
        <taxon>Actinoplanes</taxon>
    </lineage>
</organism>
<protein>
    <submittedName>
        <fullName evidence="2">TetR family transcriptional regulator</fullName>
    </submittedName>
</protein>
<accession>A0ABQ3XP23</accession>
<dbReference type="Proteomes" id="UP000612282">
    <property type="component" value="Unassembled WGS sequence"/>
</dbReference>
<name>A0ABQ3XP23_9ACTN</name>
<gene>
    <name evidence="2" type="ORF">Aco03nite_086330</name>
</gene>
<dbReference type="SUPFAM" id="SSF46689">
    <property type="entry name" value="Homeodomain-like"/>
    <property type="match status" value="1"/>
</dbReference>